<organism evidence="3">
    <name type="scientific">Onchocerca flexuosa</name>
    <dbReference type="NCBI Taxonomy" id="387005"/>
    <lineage>
        <taxon>Eukaryota</taxon>
        <taxon>Metazoa</taxon>
        <taxon>Ecdysozoa</taxon>
        <taxon>Nematoda</taxon>
        <taxon>Chromadorea</taxon>
        <taxon>Rhabditida</taxon>
        <taxon>Spirurina</taxon>
        <taxon>Spiruromorpha</taxon>
        <taxon>Filarioidea</taxon>
        <taxon>Onchocercidae</taxon>
        <taxon>Onchocerca</taxon>
    </lineage>
</organism>
<gene>
    <name evidence="1" type="ORF">OFLC_LOCUS15311</name>
</gene>
<evidence type="ECO:0000313" key="2">
    <source>
        <dbReference type="Proteomes" id="UP000267606"/>
    </source>
</evidence>
<dbReference type="AlphaFoldDB" id="A0A183I6E9"/>
<dbReference type="Proteomes" id="UP000267606">
    <property type="component" value="Unassembled WGS sequence"/>
</dbReference>
<dbReference type="WBParaSite" id="OFLC_0001532201-mRNA-1">
    <property type="protein sequence ID" value="OFLC_0001532201-mRNA-1"/>
    <property type="gene ID" value="OFLC_0001532201"/>
</dbReference>
<sequence>MSDAGDDSRDVECSTNLRAFHDIRAWSKAVKVHLNLIKIGHWP</sequence>
<accession>A0A183I6E9</accession>
<reference evidence="1 2" key="2">
    <citation type="submission" date="2018-11" db="EMBL/GenBank/DDBJ databases">
        <authorList>
            <consortium name="Pathogen Informatics"/>
        </authorList>
    </citation>
    <scope>NUCLEOTIDE SEQUENCE [LARGE SCALE GENOMIC DNA]</scope>
</reference>
<name>A0A183I6E9_9BILA</name>
<evidence type="ECO:0000313" key="1">
    <source>
        <dbReference type="EMBL" id="VDP21287.1"/>
    </source>
</evidence>
<evidence type="ECO:0000313" key="3">
    <source>
        <dbReference type="WBParaSite" id="OFLC_0001532201-mRNA-1"/>
    </source>
</evidence>
<keyword evidence="2" id="KW-1185">Reference proteome</keyword>
<dbReference type="EMBL" id="UZAJ01041933">
    <property type="protein sequence ID" value="VDP21287.1"/>
    <property type="molecule type" value="Genomic_DNA"/>
</dbReference>
<proteinExistence type="predicted"/>
<reference evidence="3" key="1">
    <citation type="submission" date="2016-06" db="UniProtKB">
        <authorList>
            <consortium name="WormBaseParasite"/>
        </authorList>
    </citation>
    <scope>IDENTIFICATION</scope>
</reference>
<protein>
    <submittedName>
        <fullName evidence="1 3">Uncharacterized protein</fullName>
    </submittedName>
</protein>
<dbReference type="STRING" id="387005.A0A183I6E9"/>